<feature type="transmembrane region" description="Helical" evidence="7">
    <location>
        <begin position="159"/>
        <end position="179"/>
    </location>
</feature>
<keyword evidence="3 7" id="KW-0812">Transmembrane</keyword>
<feature type="transmembrane region" description="Helical" evidence="7">
    <location>
        <begin position="129"/>
        <end position="153"/>
    </location>
</feature>
<feature type="region of interest" description="Disordered" evidence="6">
    <location>
        <begin position="1"/>
        <end position="21"/>
    </location>
</feature>
<sequence length="180" mass="19396">MPFAAGHDSSGQSAHRSNASVSDAFHREDQAVVTNDWDDWQEVPPPVVPLTRGQAQQLFGPDVARPSRVTPLRVVLAQIVLTIVAACVAAVLSANAPAAAFSAAIGGMICWIPSAAFAGYLSRRGRDSVAVWMLAEGVKLGLTIAMFIAVAVLFREVRWVPLLLTYVLALKTYWLALAWR</sequence>
<evidence type="ECO:0000313" key="8">
    <source>
        <dbReference type="EMBL" id="KKB64549.1"/>
    </source>
</evidence>
<feature type="transmembrane region" description="Helical" evidence="7">
    <location>
        <begin position="98"/>
        <end position="122"/>
    </location>
</feature>
<dbReference type="EMBL" id="LAQU01000004">
    <property type="protein sequence ID" value="KKB64549.1"/>
    <property type="molecule type" value="Genomic_DNA"/>
</dbReference>
<dbReference type="PATRIC" id="fig|28092.6.peg.1478"/>
<evidence type="ECO:0000256" key="6">
    <source>
        <dbReference type="SAM" id="MobiDB-lite"/>
    </source>
</evidence>
<keyword evidence="4 7" id="KW-1133">Transmembrane helix</keyword>
<dbReference type="Proteomes" id="UP000033618">
    <property type="component" value="Unassembled WGS sequence"/>
</dbReference>
<dbReference type="STRING" id="28092.WM40_06205"/>
<evidence type="ECO:0000256" key="1">
    <source>
        <dbReference type="ARBA" id="ARBA00004651"/>
    </source>
</evidence>
<feature type="compositionally biased region" description="Polar residues" evidence="6">
    <location>
        <begin position="9"/>
        <end position="21"/>
    </location>
</feature>
<accession>A0A0F5K3V9</accession>
<dbReference type="AlphaFoldDB" id="A0A0F5K3V9"/>
<dbReference type="InterPro" id="IPR005598">
    <property type="entry name" value="ATP_synth_I"/>
</dbReference>
<evidence type="ECO:0000256" key="2">
    <source>
        <dbReference type="ARBA" id="ARBA00022475"/>
    </source>
</evidence>
<keyword evidence="2" id="KW-1003">Cell membrane</keyword>
<feature type="transmembrane region" description="Helical" evidence="7">
    <location>
        <begin position="74"/>
        <end position="92"/>
    </location>
</feature>
<gene>
    <name evidence="8" type="ORF">WM40_06205</name>
</gene>
<name>A0A0F5K3V9_9BURK</name>
<evidence type="ECO:0008006" key="10">
    <source>
        <dbReference type="Google" id="ProtNLM"/>
    </source>
</evidence>
<dbReference type="GO" id="GO:0005886">
    <property type="term" value="C:plasma membrane"/>
    <property type="evidence" value="ECO:0007669"/>
    <property type="project" value="UniProtKB-SubCell"/>
</dbReference>
<comment type="caution">
    <text evidence="8">The sequence shown here is derived from an EMBL/GenBank/DDBJ whole genome shotgun (WGS) entry which is preliminary data.</text>
</comment>
<evidence type="ECO:0000256" key="4">
    <source>
        <dbReference type="ARBA" id="ARBA00022989"/>
    </source>
</evidence>
<reference evidence="8 9" key="1">
    <citation type="submission" date="2015-03" db="EMBL/GenBank/DDBJ databases">
        <title>Draft Genome Sequence of Burkholderia andropogonis type strain ICMP2807, isolated from Sorghum bicolor.</title>
        <authorList>
            <person name="Lopes-Santos L."/>
            <person name="Castro D.B."/>
            <person name="Ottoboni L.M."/>
            <person name="Park D."/>
            <person name="Weirc B.S."/>
            <person name="Destefano S.A."/>
        </authorList>
    </citation>
    <scope>NUCLEOTIDE SEQUENCE [LARGE SCALE GENOMIC DNA]</scope>
    <source>
        <strain evidence="8 9">ICMP2807</strain>
    </source>
</reference>
<evidence type="ECO:0000256" key="7">
    <source>
        <dbReference type="SAM" id="Phobius"/>
    </source>
</evidence>
<organism evidence="8 9">
    <name type="scientific">Robbsia andropogonis</name>
    <dbReference type="NCBI Taxonomy" id="28092"/>
    <lineage>
        <taxon>Bacteria</taxon>
        <taxon>Pseudomonadati</taxon>
        <taxon>Pseudomonadota</taxon>
        <taxon>Betaproteobacteria</taxon>
        <taxon>Burkholderiales</taxon>
        <taxon>Burkholderiaceae</taxon>
        <taxon>Robbsia</taxon>
    </lineage>
</organism>
<keyword evidence="9" id="KW-1185">Reference proteome</keyword>
<protein>
    <recommendedName>
        <fullName evidence="10">ATP synthase subunit I</fullName>
    </recommendedName>
</protein>
<comment type="subcellular location">
    <subcellularLocation>
        <location evidence="1">Cell membrane</location>
        <topology evidence="1">Multi-pass membrane protein</topology>
    </subcellularLocation>
</comment>
<evidence type="ECO:0000256" key="5">
    <source>
        <dbReference type="ARBA" id="ARBA00023136"/>
    </source>
</evidence>
<evidence type="ECO:0000313" key="9">
    <source>
        <dbReference type="Proteomes" id="UP000033618"/>
    </source>
</evidence>
<dbReference type="Pfam" id="PF03899">
    <property type="entry name" value="ATP-synt_I"/>
    <property type="match status" value="1"/>
</dbReference>
<keyword evidence="5 7" id="KW-0472">Membrane</keyword>
<proteinExistence type="predicted"/>
<evidence type="ECO:0000256" key="3">
    <source>
        <dbReference type="ARBA" id="ARBA00022692"/>
    </source>
</evidence>